<keyword evidence="4" id="KW-0472">Membrane</keyword>
<comment type="caution">
    <text evidence="7">The sequence shown here is derived from an EMBL/GenBank/DDBJ whole genome shotgun (WGS) entry which is preliminary data.</text>
</comment>
<feature type="transmembrane region" description="Helical" evidence="4">
    <location>
        <begin position="300"/>
        <end position="324"/>
    </location>
</feature>
<comment type="similarity">
    <text evidence="2">Belongs to the methyl-accepting chemotaxis (MCP) protein family.</text>
</comment>
<dbReference type="InterPro" id="IPR003660">
    <property type="entry name" value="HAMP_dom"/>
</dbReference>
<dbReference type="EMBL" id="JAGFNZ010000004">
    <property type="protein sequence ID" value="MBW7573445.1"/>
    <property type="molecule type" value="Genomic_DNA"/>
</dbReference>
<sequence length="675" mass="73226">MKFQKIQFSKIQLRKIHLKADKNKLAFKIPLRIISAVAVMMVALCVFLNIYLSAAQEKTVVNNINNLAENNAYLASSYLNNMQTLSKSLALEVYRYKELDSYTRDQFIKKDLSAYLDDTRIFSAYVAFEPNAMFEKTADGRSYYAYKFGTQKKLDVLSDYSTYKDGEYYAVSKQTKKPHISEPYSYQLSSGEMVWLITISNPILDEGGNFLGVANTDILTDTINKLSYDLGGYSTSSNYILSAGSNYISNTADKAKAGTKYDGKTNSHEFKVIQPLKIEGIDESWTSTFVVQKSEALSEITVLIVLVGIAGMIGIIVIGLIVFYQIRRSLSPIASVFALSTDMGNGNLHSNIEVHTKDELGELAAIFKDTSGKLSGYIEEISDVLVNMSSGNLRLEVKRDYTGDFAPIKKALLEIIDSLNTVFGEIEVAAQQVATGAGEIANGAQALSSGAAEQAGSIEELSASINEISRQVKMNAENAGNARQAAQDAERQLDSGKQTIGEMIGAIDQIRVSSDEITKIIKTIDDIAFQTNILALNAAVEAARAGAAGRGFAVVAEEVRNLASKSAEAAKHTTALIEDSVRAVDNGTKIAGKTADLLNQIVRKSTEINLLVTQIASASSEQANFIEQIDAGVSQISAVVQTNSATAEESAASAEELSAQAGLLRDRVARFELKK</sequence>
<feature type="transmembrane region" description="Helical" evidence="4">
    <location>
        <begin position="29"/>
        <end position="52"/>
    </location>
</feature>
<proteinExistence type="inferred from homology"/>
<dbReference type="SUPFAM" id="SSF58104">
    <property type="entry name" value="Methyl-accepting chemotaxis protein (MCP) signaling domain"/>
    <property type="match status" value="1"/>
</dbReference>
<evidence type="ECO:0000256" key="1">
    <source>
        <dbReference type="ARBA" id="ARBA00022500"/>
    </source>
</evidence>
<dbReference type="Pfam" id="PF00015">
    <property type="entry name" value="MCPsignal"/>
    <property type="match status" value="1"/>
</dbReference>
<dbReference type="Pfam" id="PF00672">
    <property type="entry name" value="HAMP"/>
    <property type="match status" value="1"/>
</dbReference>
<dbReference type="Gene3D" id="6.10.340.10">
    <property type="match status" value="1"/>
</dbReference>
<dbReference type="Gene3D" id="1.10.287.950">
    <property type="entry name" value="Methyl-accepting chemotaxis protein"/>
    <property type="match status" value="1"/>
</dbReference>
<keyword evidence="8" id="KW-1185">Reference proteome</keyword>
<feature type="domain" description="Methyl-accepting transducer" evidence="5">
    <location>
        <begin position="429"/>
        <end position="658"/>
    </location>
</feature>
<reference evidence="7 8" key="1">
    <citation type="submission" date="2021-03" db="EMBL/GenBank/DDBJ databases">
        <title>Caproiciproducens sp. nov. isolated from feces of cow.</title>
        <authorList>
            <person name="Choi J.-Y."/>
        </authorList>
    </citation>
    <scope>NUCLEOTIDE SEQUENCE [LARGE SCALE GENOMIC DNA]</scope>
    <source>
        <strain evidence="7 8">AGMB10547</strain>
    </source>
</reference>
<keyword evidence="3" id="KW-0807">Transducer</keyword>
<gene>
    <name evidence="7" type="ORF">J5W02_11555</name>
</gene>
<evidence type="ECO:0000256" key="2">
    <source>
        <dbReference type="ARBA" id="ARBA00029447"/>
    </source>
</evidence>
<name>A0ABS7DQ81_9FIRM</name>
<evidence type="ECO:0000256" key="3">
    <source>
        <dbReference type="PROSITE-ProRule" id="PRU00284"/>
    </source>
</evidence>
<dbReference type="PROSITE" id="PS50111">
    <property type="entry name" value="CHEMOTAXIS_TRANSDUC_2"/>
    <property type="match status" value="1"/>
</dbReference>
<dbReference type="PROSITE" id="PS50885">
    <property type="entry name" value="HAMP"/>
    <property type="match status" value="1"/>
</dbReference>
<keyword evidence="4" id="KW-0812">Transmembrane</keyword>
<evidence type="ECO:0000259" key="6">
    <source>
        <dbReference type="PROSITE" id="PS50885"/>
    </source>
</evidence>
<evidence type="ECO:0000259" key="5">
    <source>
        <dbReference type="PROSITE" id="PS50111"/>
    </source>
</evidence>
<dbReference type="Pfam" id="PF22673">
    <property type="entry name" value="MCP-like_PDC_1"/>
    <property type="match status" value="1"/>
</dbReference>
<feature type="domain" description="HAMP" evidence="6">
    <location>
        <begin position="327"/>
        <end position="379"/>
    </location>
</feature>
<dbReference type="InterPro" id="IPR051310">
    <property type="entry name" value="MCP_chemotaxis"/>
</dbReference>
<dbReference type="Proteomes" id="UP000719942">
    <property type="component" value="Unassembled WGS sequence"/>
</dbReference>
<dbReference type="Gene3D" id="3.30.450.20">
    <property type="entry name" value="PAS domain"/>
    <property type="match status" value="1"/>
</dbReference>
<dbReference type="InterPro" id="IPR004089">
    <property type="entry name" value="MCPsignal_dom"/>
</dbReference>
<evidence type="ECO:0000313" key="8">
    <source>
        <dbReference type="Proteomes" id="UP000719942"/>
    </source>
</evidence>
<accession>A0ABS7DQ81</accession>
<keyword evidence="4" id="KW-1133">Transmembrane helix</keyword>
<protein>
    <submittedName>
        <fullName evidence="7">HAMP domain-containing protein</fullName>
    </submittedName>
</protein>
<dbReference type="CDD" id="cd06225">
    <property type="entry name" value="HAMP"/>
    <property type="match status" value="1"/>
</dbReference>
<keyword evidence="1" id="KW-0145">Chemotaxis</keyword>
<evidence type="ECO:0000313" key="7">
    <source>
        <dbReference type="EMBL" id="MBW7573445.1"/>
    </source>
</evidence>
<dbReference type="SMART" id="SM00304">
    <property type="entry name" value="HAMP"/>
    <property type="match status" value="1"/>
</dbReference>
<dbReference type="SMART" id="SM00283">
    <property type="entry name" value="MA"/>
    <property type="match status" value="1"/>
</dbReference>
<organism evidence="7 8">
    <name type="scientific">Caproiciproducens faecalis</name>
    <dbReference type="NCBI Taxonomy" id="2820301"/>
    <lineage>
        <taxon>Bacteria</taxon>
        <taxon>Bacillati</taxon>
        <taxon>Bacillota</taxon>
        <taxon>Clostridia</taxon>
        <taxon>Eubacteriales</taxon>
        <taxon>Acutalibacteraceae</taxon>
        <taxon>Caproiciproducens</taxon>
    </lineage>
</organism>
<dbReference type="PANTHER" id="PTHR43531">
    <property type="entry name" value="PROTEIN ICFG"/>
    <property type="match status" value="1"/>
</dbReference>
<dbReference type="PANTHER" id="PTHR43531:SF11">
    <property type="entry name" value="METHYL-ACCEPTING CHEMOTAXIS PROTEIN 3"/>
    <property type="match status" value="1"/>
</dbReference>
<dbReference type="CDD" id="cd12913">
    <property type="entry name" value="PDC1_MCP_like"/>
    <property type="match status" value="1"/>
</dbReference>
<dbReference type="RefSeq" id="WP_219965842.1">
    <property type="nucleotide sequence ID" value="NZ_JAGFNZ010000004.1"/>
</dbReference>
<evidence type="ECO:0000256" key="4">
    <source>
        <dbReference type="SAM" id="Phobius"/>
    </source>
</evidence>